<reference evidence="1 2" key="1">
    <citation type="submission" date="2014-08" db="EMBL/GenBank/DDBJ databases">
        <authorList>
            <person name="Moulin Lionel"/>
        </authorList>
    </citation>
    <scope>NUCLEOTIDE SEQUENCE [LARGE SCALE GENOMIC DNA]</scope>
</reference>
<proteinExistence type="predicted"/>
<evidence type="ECO:0000313" key="2">
    <source>
        <dbReference type="Proteomes" id="UP000046373"/>
    </source>
</evidence>
<evidence type="ECO:0000313" key="1">
    <source>
        <dbReference type="EMBL" id="CDX30565.1"/>
    </source>
</evidence>
<dbReference type="Proteomes" id="UP000046373">
    <property type="component" value="Unassembled WGS sequence"/>
</dbReference>
<name>A0A090ENR5_MESPL</name>
<gene>
    <name evidence="1" type="ORF">MPLDJ20_130076</name>
</gene>
<dbReference type="EMBL" id="CCNB01000005">
    <property type="protein sequence ID" value="CDX30565.1"/>
    <property type="molecule type" value="Genomic_DNA"/>
</dbReference>
<accession>A0A090ENR5</accession>
<sequence>MLQRAFDLIGTFGSSHSCNFFGPSCRLRIPVMPDGDSDLKPATHSDFMPDAVGVHPQTETRKIADSFGN</sequence>
<dbReference type="AlphaFoldDB" id="A0A090ENR5"/>
<organism evidence="1 2">
    <name type="scientific">Mesorhizobium plurifarium</name>
    <dbReference type="NCBI Taxonomy" id="69974"/>
    <lineage>
        <taxon>Bacteria</taxon>
        <taxon>Pseudomonadati</taxon>
        <taxon>Pseudomonadota</taxon>
        <taxon>Alphaproteobacteria</taxon>
        <taxon>Hyphomicrobiales</taxon>
        <taxon>Phyllobacteriaceae</taxon>
        <taxon>Mesorhizobium</taxon>
    </lineage>
</organism>
<protein>
    <submittedName>
        <fullName evidence="1">Uncharacterized protein</fullName>
    </submittedName>
</protein>